<dbReference type="Proteomes" id="UP000236919">
    <property type="component" value="Unassembled WGS sequence"/>
</dbReference>
<evidence type="ECO:0000256" key="5">
    <source>
        <dbReference type="ARBA" id="ARBA00022825"/>
    </source>
</evidence>
<evidence type="ECO:0000256" key="2">
    <source>
        <dbReference type="ARBA" id="ARBA00022670"/>
    </source>
</evidence>
<keyword evidence="5 6" id="KW-0720">Serine protease</keyword>
<dbReference type="Gene3D" id="2.40.10.10">
    <property type="entry name" value="Trypsin-like serine proteases"/>
    <property type="match status" value="1"/>
</dbReference>
<keyword evidence="4 6" id="KW-0378">Hydrolase</keyword>
<accession>A0A2S4MCY9</accession>
<evidence type="ECO:0000256" key="3">
    <source>
        <dbReference type="ARBA" id="ARBA00022729"/>
    </source>
</evidence>
<evidence type="ECO:0000256" key="1">
    <source>
        <dbReference type="ARBA" id="ARBA00008764"/>
    </source>
</evidence>
<comment type="caution">
    <text evidence="7">The sequence shown here is derived from an EMBL/GenBank/DDBJ whole genome shotgun (WGS) entry which is preliminary data.</text>
</comment>
<evidence type="ECO:0000313" key="7">
    <source>
        <dbReference type="EMBL" id="POR52606.1"/>
    </source>
</evidence>
<dbReference type="EC" id="3.4.21.-" evidence="6"/>
<dbReference type="PRINTS" id="PR00839">
    <property type="entry name" value="V8PROTEASE"/>
</dbReference>
<feature type="chain" id="PRO_5015371335" description="Serine protease" evidence="6">
    <location>
        <begin position="21"/>
        <end position="422"/>
    </location>
</feature>
<dbReference type="EMBL" id="PQFZ01000005">
    <property type="protein sequence ID" value="POR52606.1"/>
    <property type="molecule type" value="Genomic_DNA"/>
</dbReference>
<keyword evidence="8" id="KW-1185">Reference proteome</keyword>
<dbReference type="AlphaFoldDB" id="A0A2S4MCY9"/>
<reference evidence="7 8" key="1">
    <citation type="submission" date="2018-01" db="EMBL/GenBank/DDBJ databases">
        <title>Genomic Encyclopedia of Type Strains, Phase III (KMG-III): the genomes of soil and plant-associated and newly described type strains.</title>
        <authorList>
            <person name="Whitman W."/>
        </authorList>
    </citation>
    <scope>NUCLEOTIDE SEQUENCE [LARGE SCALE GENOMIC DNA]</scope>
    <source>
        <strain evidence="7 8">1131</strain>
    </source>
</reference>
<gene>
    <name evidence="7" type="ORF">CYD53_105271</name>
</gene>
<sequence length="422" mass="44943">MHLVIATIALLTVFASQALALTCGVGEKTEFGASFNPVLKIKPNTGGTRVDHGQSFTVQSVRLQLSLRAPDKPIDGFVVIRDKYFRVLATITPADFKGDSGGYGVSRWTGRLPALHEIYLELATNEPGDIHLEVNRGTATPSASAETRLFSVIGAQPAWARLSEIHEVGPRRAGYAVGMLLTGETAAPGAPASPTWCCSGAMITSSLFLTNWHCGGSGGIEADYWTQAVCNQAIIDLGWNAAVGTDPQDAPIGLSQQVGCQHVVAKDRRLDYAILRVGAIIGPGGISGTPIPATINAAPVSEGDVYVVHHAQCQPKLVSKNCRIQNAALPAWTGPDAPALNATPNFSHNCDTEPGSSGGPVFNTSRELIGIHHAGFDRDADCKPIDPRVNKAIGMNAIMQHLEKQYPSIRREIKARGFNEFR</sequence>
<dbReference type="GO" id="GO:0008236">
    <property type="term" value="F:serine-type peptidase activity"/>
    <property type="evidence" value="ECO:0007669"/>
    <property type="project" value="UniProtKB-KW"/>
</dbReference>
<keyword evidence="2 6" id="KW-0645">Protease</keyword>
<proteinExistence type="inferred from homology"/>
<keyword evidence="3 6" id="KW-0732">Signal</keyword>
<dbReference type="InterPro" id="IPR009003">
    <property type="entry name" value="Peptidase_S1_PA"/>
</dbReference>
<dbReference type="SUPFAM" id="SSF50494">
    <property type="entry name" value="Trypsin-like serine proteases"/>
    <property type="match status" value="1"/>
</dbReference>
<dbReference type="RefSeq" id="WP_181011821.1">
    <property type="nucleotide sequence ID" value="NZ_PQFZ01000005.1"/>
</dbReference>
<comment type="similarity">
    <text evidence="1 6">Belongs to the peptidase S1B family.</text>
</comment>
<evidence type="ECO:0000313" key="8">
    <source>
        <dbReference type="Proteomes" id="UP000236919"/>
    </source>
</evidence>
<feature type="signal peptide" evidence="6">
    <location>
        <begin position="1"/>
        <end position="20"/>
    </location>
</feature>
<protein>
    <recommendedName>
        <fullName evidence="6">Serine protease</fullName>
        <ecNumber evidence="6">3.4.21.-</ecNumber>
    </recommendedName>
</protein>
<dbReference type="InterPro" id="IPR043504">
    <property type="entry name" value="Peptidase_S1_PA_chymotrypsin"/>
</dbReference>
<dbReference type="Pfam" id="PF13365">
    <property type="entry name" value="Trypsin_2"/>
    <property type="match status" value="1"/>
</dbReference>
<dbReference type="InterPro" id="IPR008256">
    <property type="entry name" value="Peptidase_S1B"/>
</dbReference>
<name>A0A2S4MCY9_9HYPH</name>
<evidence type="ECO:0000256" key="4">
    <source>
        <dbReference type="ARBA" id="ARBA00022801"/>
    </source>
</evidence>
<dbReference type="GO" id="GO:0006508">
    <property type="term" value="P:proteolysis"/>
    <property type="evidence" value="ECO:0007669"/>
    <property type="project" value="UniProtKB-KW"/>
</dbReference>
<organism evidence="7 8">
    <name type="scientific">Bosea psychrotolerans</name>
    <dbReference type="NCBI Taxonomy" id="1871628"/>
    <lineage>
        <taxon>Bacteria</taxon>
        <taxon>Pseudomonadati</taxon>
        <taxon>Pseudomonadota</taxon>
        <taxon>Alphaproteobacteria</taxon>
        <taxon>Hyphomicrobiales</taxon>
        <taxon>Boseaceae</taxon>
        <taxon>Bosea</taxon>
    </lineage>
</organism>
<evidence type="ECO:0000256" key="6">
    <source>
        <dbReference type="RuleBase" id="RU004296"/>
    </source>
</evidence>